<dbReference type="EMBL" id="KT072769">
    <property type="protein sequence ID" value="ALF34994.1"/>
    <property type="molecule type" value="Genomic_DNA"/>
</dbReference>
<accession>A0A0N9DYN9</accession>
<dbReference type="EMBL" id="KT072768">
    <property type="protein sequence ID" value="ALF34880.1"/>
    <property type="molecule type" value="Genomic_DNA"/>
</dbReference>
<dbReference type="AlphaFoldDB" id="A0A0N9DYN9"/>
<sequence>MKPSDKDEKSLRRNVGRCIKRTWLSIVTQVEMGSRSEYTNPATYSEATSEGNCVVSRCNTRWHALKDVE</sequence>
<reference evidence="2" key="1">
    <citation type="journal article" date="2016" name="BMC Microbiol.">
        <title>Comparative genomic analysis of six new-found integrative conjugative elements (ICEs) in Vibrio alginolyticus.</title>
        <authorList>
            <person name="Luo P."/>
            <person name="He X."/>
            <person name="Wang Y."/>
            <person name="Liu Q."/>
            <person name="Hu C."/>
        </authorList>
    </citation>
    <scope>NUCLEOTIDE SEQUENCE</scope>
    <source>
        <strain evidence="1">E0601</strain>
        <strain evidence="2">HN492</strain>
    </source>
</reference>
<protein>
    <submittedName>
        <fullName evidence="2">Uncharacterized protein</fullName>
    </submittedName>
</protein>
<organism evidence="2">
    <name type="scientific">Vibrio alginolyticus</name>
    <dbReference type="NCBI Taxonomy" id="663"/>
    <lineage>
        <taxon>Bacteria</taxon>
        <taxon>Pseudomonadati</taxon>
        <taxon>Pseudomonadota</taxon>
        <taxon>Gammaproteobacteria</taxon>
        <taxon>Vibrionales</taxon>
        <taxon>Vibrionaceae</taxon>
        <taxon>Vibrio</taxon>
    </lineage>
</organism>
<evidence type="ECO:0000313" key="2">
    <source>
        <dbReference type="EMBL" id="ALF34994.1"/>
    </source>
</evidence>
<name>A0A0N9DYN9_VIBAL</name>
<evidence type="ECO:0000313" key="1">
    <source>
        <dbReference type="EMBL" id="ALF34880.1"/>
    </source>
</evidence>
<gene>
    <name evidence="1" type="ORF">ICEValE0601_078</name>
    <name evidence="2" type="ORF">ICEValHN492_078</name>
</gene>
<proteinExistence type="predicted"/>